<dbReference type="Proteomes" id="UP000001968">
    <property type="component" value="Chromosome"/>
</dbReference>
<keyword evidence="2" id="KW-1185">Reference proteome</keyword>
<dbReference type="eggNOG" id="ENOG50326PK">
    <property type="taxonomic scope" value="Bacteria"/>
</dbReference>
<dbReference type="OrthoDB" id="2112831at2"/>
<reference evidence="2" key="1">
    <citation type="journal article" date="2010" name="Environ. Microbiol.">
        <title>The genome of Syntrophomonas wolfei: new insights into syntrophic metabolism and biohydrogen production.</title>
        <authorList>
            <person name="Sieber J.R."/>
            <person name="Sims D.R."/>
            <person name="Han C."/>
            <person name="Kim E."/>
            <person name="Lykidis A."/>
            <person name="Lapidus A.L."/>
            <person name="McDonnald E."/>
            <person name="Rohlin L."/>
            <person name="Culley D.E."/>
            <person name="Gunsalus R."/>
            <person name="McInerney M.J."/>
        </authorList>
    </citation>
    <scope>NUCLEOTIDE SEQUENCE [LARGE SCALE GENOMIC DNA]</scope>
    <source>
        <strain evidence="2">DSM 2245B / Goettingen</strain>
    </source>
</reference>
<sequence length="187" mass="20257">MDLRISQQAGLIGLNIDKPGVRLSISPPRLSVNAQVSEINIHSPRAELEIDQSQCWTDLGARKPVEYGKECASQAYQQGLEGIARRVAEGESQAAIEKGGSVVNLIASRFKAEAECPYTIAFIPEHPPQVTVKAGEMEAEASEGGISTSLQPGRVENHTPWAKVGVYLQQKPAIEVKWVGSYFDGVM</sequence>
<accession>Q0B0F8</accession>
<evidence type="ECO:0000313" key="1">
    <source>
        <dbReference type="EMBL" id="ABI67546.1"/>
    </source>
</evidence>
<gene>
    <name evidence="1" type="ordered locus">Swol_0194</name>
</gene>
<dbReference type="STRING" id="335541.Swol_0194"/>
<dbReference type="AlphaFoldDB" id="Q0B0F8"/>
<organism evidence="1 2">
    <name type="scientific">Syntrophomonas wolfei subsp. wolfei (strain DSM 2245B / Goettingen)</name>
    <dbReference type="NCBI Taxonomy" id="335541"/>
    <lineage>
        <taxon>Bacteria</taxon>
        <taxon>Bacillati</taxon>
        <taxon>Bacillota</taxon>
        <taxon>Clostridia</taxon>
        <taxon>Eubacteriales</taxon>
        <taxon>Syntrophomonadaceae</taxon>
        <taxon>Syntrophomonas</taxon>
    </lineage>
</organism>
<dbReference type="RefSeq" id="WP_011639655.1">
    <property type="nucleotide sequence ID" value="NC_008346.1"/>
</dbReference>
<dbReference type="HOGENOM" id="CLU_117584_2_0_9"/>
<proteinExistence type="predicted"/>
<dbReference type="EMBL" id="CP000448">
    <property type="protein sequence ID" value="ABI67546.1"/>
    <property type="molecule type" value="Genomic_DNA"/>
</dbReference>
<dbReference type="InterPro" id="IPR045527">
    <property type="entry name" value="DUF6470"/>
</dbReference>
<protein>
    <submittedName>
        <fullName evidence="1">Uncharacterized protein</fullName>
    </submittedName>
</protein>
<name>Q0B0F8_SYNWW</name>
<evidence type="ECO:0000313" key="2">
    <source>
        <dbReference type="Proteomes" id="UP000001968"/>
    </source>
</evidence>
<dbReference type="KEGG" id="swo:Swol_0194"/>
<dbReference type="Pfam" id="PF20074">
    <property type="entry name" value="DUF6470"/>
    <property type="match status" value="1"/>
</dbReference>